<accession>A0A2K3UWN8</accession>
<keyword evidence="3" id="KW-0804">Transcription</keyword>
<keyword evidence="1" id="KW-0805">Transcription regulation</keyword>
<sequence>MTVVTDNNTTEQTTGELLRSVTRLFSTLQQQNFACCDVNSATQCSILTTLRRGGGQTLSGLTRALNLDKAWLSRSTDDLVTQGLIVKAPHPSDRRALQLELTEAGRDAARELDDTLNAQAARVLSRLGPADRPQAVRLLAALAGALQAELNGPDALTCCAPES</sequence>
<dbReference type="InterPro" id="IPR000835">
    <property type="entry name" value="HTH_MarR-typ"/>
</dbReference>
<dbReference type="InterPro" id="IPR036388">
    <property type="entry name" value="WH-like_DNA-bd_sf"/>
</dbReference>
<gene>
    <name evidence="5" type="ORF">CVO96_05695</name>
</gene>
<dbReference type="Gene3D" id="1.10.10.10">
    <property type="entry name" value="Winged helix-like DNA-binding domain superfamily/Winged helix DNA-binding domain"/>
    <property type="match status" value="1"/>
</dbReference>
<dbReference type="OrthoDB" id="5966462at2"/>
<dbReference type="Proteomes" id="UP000236379">
    <property type="component" value="Unassembled WGS sequence"/>
</dbReference>
<evidence type="ECO:0000313" key="5">
    <source>
        <dbReference type="EMBL" id="PNY80931.1"/>
    </source>
</evidence>
<feature type="domain" description="HTH marR-type" evidence="4">
    <location>
        <begin position="14"/>
        <end position="144"/>
    </location>
</feature>
<dbReference type="EMBL" id="PPPD01000001">
    <property type="protein sequence ID" value="PNY80931.1"/>
    <property type="molecule type" value="Genomic_DNA"/>
</dbReference>
<dbReference type="GO" id="GO:0003677">
    <property type="term" value="F:DNA binding"/>
    <property type="evidence" value="ECO:0007669"/>
    <property type="project" value="UniProtKB-KW"/>
</dbReference>
<dbReference type="PRINTS" id="PR00598">
    <property type="entry name" value="HTHMARR"/>
</dbReference>
<evidence type="ECO:0000256" key="1">
    <source>
        <dbReference type="ARBA" id="ARBA00023015"/>
    </source>
</evidence>
<dbReference type="AlphaFoldDB" id="A0A2K3UWN8"/>
<evidence type="ECO:0000256" key="2">
    <source>
        <dbReference type="ARBA" id="ARBA00023125"/>
    </source>
</evidence>
<dbReference type="SMART" id="SM00347">
    <property type="entry name" value="HTH_MARR"/>
    <property type="match status" value="1"/>
</dbReference>
<comment type="caution">
    <text evidence="5">The sequence shown here is derived from an EMBL/GenBank/DDBJ whole genome shotgun (WGS) entry which is preliminary data.</text>
</comment>
<organism evidence="5 6">
    <name type="scientific">Deinococcus koreensis</name>
    <dbReference type="NCBI Taxonomy" id="2054903"/>
    <lineage>
        <taxon>Bacteria</taxon>
        <taxon>Thermotogati</taxon>
        <taxon>Deinococcota</taxon>
        <taxon>Deinococci</taxon>
        <taxon>Deinococcales</taxon>
        <taxon>Deinococcaceae</taxon>
        <taxon>Deinococcus</taxon>
    </lineage>
</organism>
<proteinExistence type="predicted"/>
<reference evidence="5 6" key="1">
    <citation type="submission" date="2018-01" db="EMBL/GenBank/DDBJ databases">
        <title>Deinococcus koreensis sp. nov., a radiation-resistant bacterium isolated from river water.</title>
        <authorList>
            <person name="Choi A."/>
        </authorList>
    </citation>
    <scope>NUCLEOTIDE SEQUENCE [LARGE SCALE GENOMIC DNA]</scope>
    <source>
        <strain evidence="5 6">SJW1-2</strain>
    </source>
</reference>
<dbReference type="PANTHER" id="PTHR42756:SF1">
    <property type="entry name" value="TRANSCRIPTIONAL REPRESSOR OF EMRAB OPERON"/>
    <property type="match status" value="1"/>
</dbReference>
<evidence type="ECO:0000259" key="4">
    <source>
        <dbReference type="PROSITE" id="PS50995"/>
    </source>
</evidence>
<protein>
    <submittedName>
        <fullName evidence="5">MarR family transcriptional regulator</fullName>
    </submittedName>
</protein>
<dbReference type="PANTHER" id="PTHR42756">
    <property type="entry name" value="TRANSCRIPTIONAL REGULATOR, MARR"/>
    <property type="match status" value="1"/>
</dbReference>
<dbReference type="PROSITE" id="PS50995">
    <property type="entry name" value="HTH_MARR_2"/>
    <property type="match status" value="1"/>
</dbReference>
<keyword evidence="6" id="KW-1185">Reference proteome</keyword>
<keyword evidence="2" id="KW-0238">DNA-binding</keyword>
<dbReference type="GO" id="GO:0003700">
    <property type="term" value="F:DNA-binding transcription factor activity"/>
    <property type="evidence" value="ECO:0007669"/>
    <property type="project" value="InterPro"/>
</dbReference>
<name>A0A2K3UWN8_9DEIO</name>
<evidence type="ECO:0000256" key="3">
    <source>
        <dbReference type="ARBA" id="ARBA00023163"/>
    </source>
</evidence>
<dbReference type="Pfam" id="PF01047">
    <property type="entry name" value="MarR"/>
    <property type="match status" value="1"/>
</dbReference>
<dbReference type="SUPFAM" id="SSF46785">
    <property type="entry name" value="Winged helix' DNA-binding domain"/>
    <property type="match status" value="1"/>
</dbReference>
<evidence type="ECO:0000313" key="6">
    <source>
        <dbReference type="Proteomes" id="UP000236379"/>
    </source>
</evidence>
<dbReference type="InterPro" id="IPR036390">
    <property type="entry name" value="WH_DNA-bd_sf"/>
</dbReference>
<dbReference type="RefSeq" id="WP_103311304.1">
    <property type="nucleotide sequence ID" value="NZ_PPPD01000001.1"/>
</dbReference>